<sequence length="610" mass="70586">MWDQKLRLSNERMELYAMNELQNIERIRNAQEQITKSVDEMMSEFKTIMYNKLNHVLQSNQLLPTQLPNTLAPSTLMKDCPNLTSEIFFNEMEKRYFTNDASFEKYAETLEFYRSTWTILKQENDYLRSQMQEKMEKALLERDTYVTLYTMEKTRSETCERKLRHTNKLLDDQLKQLSNKENVAIQNFDNGIKSDEYDKLKNQIQELELQIKKEKEINFKQEQSLIEQHQKSLNFFIHERRNLFNTISASKGNIQMLCRIRPPLDIDGSSDIIVVKNKDIPTQLNLKYKGQWLPFSFETIFSSDDDQQRVFQEIQSTVFSVLDGTNVCIMAYGMTSSGKTFTIQGSENDPGISRRALKCLFEQASYRSNMYTININVSCIEIYNNTICDLLSTDQQRLVIRMKQDGENHIPGVTIIPVTSQDDVQLLFSTASLRRRTASTVCNEASSRSHMLLIINIQSENIRNDEQTNGRLLFLDLAGSEKVDRSELTGERLNEANYINKSLSELGNVIRAIGENQAYVPFRNCELTYFLKDTLTNNSKIIMITQIAPTQNFVDETLSTLRFAHTARAVRRRNGDGLGTPIILLFTSSKSNVIFWGLSQSLKVRGQVHV</sequence>
<feature type="domain" description="Kinesin motor" evidence="7">
    <location>
        <begin position="253"/>
        <end position="570"/>
    </location>
</feature>
<evidence type="ECO:0000313" key="8">
    <source>
        <dbReference type="EMBL" id="CAF0898493.1"/>
    </source>
</evidence>
<reference evidence="9" key="1">
    <citation type="submission" date="2021-02" db="EMBL/GenBank/DDBJ databases">
        <authorList>
            <person name="Nowell W R."/>
        </authorList>
    </citation>
    <scope>NUCLEOTIDE SEQUENCE</scope>
</reference>
<dbReference type="PROSITE" id="PS50067">
    <property type="entry name" value="KINESIN_MOTOR_2"/>
    <property type="match status" value="1"/>
</dbReference>
<proteinExistence type="inferred from homology"/>
<dbReference type="GO" id="GO:0003777">
    <property type="term" value="F:microtubule motor activity"/>
    <property type="evidence" value="ECO:0007669"/>
    <property type="project" value="InterPro"/>
</dbReference>
<evidence type="ECO:0000256" key="6">
    <source>
        <dbReference type="SAM" id="Coils"/>
    </source>
</evidence>
<dbReference type="EMBL" id="CAJNOK010003368">
    <property type="protein sequence ID" value="CAF0898493.1"/>
    <property type="molecule type" value="Genomic_DNA"/>
</dbReference>
<dbReference type="InterPro" id="IPR036961">
    <property type="entry name" value="Kinesin_motor_dom_sf"/>
</dbReference>
<evidence type="ECO:0000256" key="5">
    <source>
        <dbReference type="PROSITE-ProRule" id="PRU00283"/>
    </source>
</evidence>
<evidence type="ECO:0000313" key="10">
    <source>
        <dbReference type="Proteomes" id="UP000682733"/>
    </source>
</evidence>
<dbReference type="GO" id="GO:0005524">
    <property type="term" value="F:ATP binding"/>
    <property type="evidence" value="ECO:0007669"/>
    <property type="project" value="UniProtKB-UniRule"/>
</dbReference>
<keyword evidence="4" id="KW-0206">Cytoskeleton</keyword>
<evidence type="ECO:0000256" key="3">
    <source>
        <dbReference type="ARBA" id="ARBA00022840"/>
    </source>
</evidence>
<evidence type="ECO:0000259" key="7">
    <source>
        <dbReference type="PROSITE" id="PS50067"/>
    </source>
</evidence>
<keyword evidence="4" id="KW-0963">Cytoplasm</keyword>
<dbReference type="SMART" id="SM00129">
    <property type="entry name" value="KISc"/>
    <property type="match status" value="1"/>
</dbReference>
<evidence type="ECO:0000256" key="4">
    <source>
        <dbReference type="ARBA" id="ARBA00023212"/>
    </source>
</evidence>
<organism evidence="9 10">
    <name type="scientific">Didymodactylos carnosus</name>
    <dbReference type="NCBI Taxonomy" id="1234261"/>
    <lineage>
        <taxon>Eukaryota</taxon>
        <taxon>Metazoa</taxon>
        <taxon>Spiralia</taxon>
        <taxon>Gnathifera</taxon>
        <taxon>Rotifera</taxon>
        <taxon>Eurotatoria</taxon>
        <taxon>Bdelloidea</taxon>
        <taxon>Philodinida</taxon>
        <taxon>Philodinidae</taxon>
        <taxon>Didymodactylos</taxon>
    </lineage>
</organism>
<comment type="subcellular location">
    <subcellularLocation>
        <location evidence="1">Cytoplasm</location>
        <location evidence="1">Cytoskeleton</location>
    </subcellularLocation>
</comment>
<evidence type="ECO:0000313" key="9">
    <source>
        <dbReference type="EMBL" id="CAF3679657.1"/>
    </source>
</evidence>
<dbReference type="PRINTS" id="PR00380">
    <property type="entry name" value="KINESINHEAVY"/>
</dbReference>
<dbReference type="GO" id="GO:0007018">
    <property type="term" value="P:microtubule-based movement"/>
    <property type="evidence" value="ECO:0007669"/>
    <property type="project" value="InterPro"/>
</dbReference>
<dbReference type="PANTHER" id="PTHR47972">
    <property type="entry name" value="KINESIN-LIKE PROTEIN KLP-3"/>
    <property type="match status" value="1"/>
</dbReference>
<dbReference type="InterPro" id="IPR027417">
    <property type="entry name" value="P-loop_NTPase"/>
</dbReference>
<keyword evidence="2 5" id="KW-0547">Nucleotide-binding</keyword>
<dbReference type="PANTHER" id="PTHR47972:SF28">
    <property type="entry name" value="KINESIN-LIKE PROTEIN KLP-3"/>
    <property type="match status" value="1"/>
</dbReference>
<comment type="similarity">
    <text evidence="5">Belongs to the TRAFAC class myosin-kinesin ATPase superfamily. Kinesin family.</text>
</comment>
<name>A0A8S2HSH5_9BILA</name>
<gene>
    <name evidence="8" type="ORF">OVA965_LOCUS9498</name>
    <name evidence="9" type="ORF">TMI583_LOCUS9494</name>
</gene>
<keyword evidence="3 5" id="KW-0067">ATP-binding</keyword>
<dbReference type="EMBL" id="CAJOBA010003369">
    <property type="protein sequence ID" value="CAF3679657.1"/>
    <property type="molecule type" value="Genomic_DNA"/>
</dbReference>
<feature type="binding site" evidence="5">
    <location>
        <begin position="333"/>
        <end position="340"/>
    </location>
    <ligand>
        <name>ATP</name>
        <dbReference type="ChEBI" id="CHEBI:30616"/>
    </ligand>
</feature>
<dbReference type="SUPFAM" id="SSF52540">
    <property type="entry name" value="P-loop containing nucleoside triphosphate hydrolases"/>
    <property type="match status" value="1"/>
</dbReference>
<evidence type="ECO:0000256" key="1">
    <source>
        <dbReference type="ARBA" id="ARBA00004245"/>
    </source>
</evidence>
<dbReference type="GO" id="GO:0008017">
    <property type="term" value="F:microtubule binding"/>
    <property type="evidence" value="ECO:0007669"/>
    <property type="project" value="InterPro"/>
</dbReference>
<dbReference type="Gene3D" id="3.40.850.10">
    <property type="entry name" value="Kinesin motor domain"/>
    <property type="match status" value="1"/>
</dbReference>
<evidence type="ECO:0000256" key="2">
    <source>
        <dbReference type="ARBA" id="ARBA00022741"/>
    </source>
</evidence>
<dbReference type="AlphaFoldDB" id="A0A8S2HSH5"/>
<dbReference type="InterPro" id="IPR027640">
    <property type="entry name" value="Kinesin-like_fam"/>
</dbReference>
<keyword evidence="5" id="KW-0505">Motor protein</keyword>
<dbReference type="Proteomes" id="UP000682733">
    <property type="component" value="Unassembled WGS sequence"/>
</dbReference>
<dbReference type="GO" id="GO:0015630">
    <property type="term" value="C:microtubule cytoskeleton"/>
    <property type="evidence" value="ECO:0007669"/>
    <property type="project" value="TreeGrafter"/>
</dbReference>
<accession>A0A8S2HSH5</accession>
<feature type="coiled-coil region" evidence="6">
    <location>
        <begin position="160"/>
        <end position="224"/>
    </location>
</feature>
<keyword evidence="6" id="KW-0175">Coiled coil</keyword>
<dbReference type="Proteomes" id="UP000677228">
    <property type="component" value="Unassembled WGS sequence"/>
</dbReference>
<protein>
    <recommendedName>
        <fullName evidence="7">Kinesin motor domain-containing protein</fullName>
    </recommendedName>
</protein>
<comment type="caution">
    <text evidence="9">The sequence shown here is derived from an EMBL/GenBank/DDBJ whole genome shotgun (WGS) entry which is preliminary data.</text>
</comment>
<dbReference type="InterPro" id="IPR001752">
    <property type="entry name" value="Kinesin_motor_dom"/>
</dbReference>
<dbReference type="Pfam" id="PF00225">
    <property type="entry name" value="Kinesin"/>
    <property type="match status" value="1"/>
</dbReference>